<gene>
    <name evidence="2" type="ORF">CW895_03885</name>
</gene>
<evidence type="ECO:0000313" key="3">
    <source>
        <dbReference type="Proteomes" id="UP000524387"/>
    </source>
</evidence>
<dbReference type="AlphaFoldDB" id="A0A823J156"/>
<dbReference type="Proteomes" id="UP000524387">
    <property type="component" value="Unassembled WGS sequence"/>
</dbReference>
<keyword evidence="1" id="KW-0812">Transmembrane</keyword>
<comment type="caution">
    <text evidence="2">The sequence shown here is derived from an EMBL/GenBank/DDBJ whole genome shotgun (WGS) entry which is preliminary data.</text>
</comment>
<keyword evidence="1" id="KW-0472">Membrane</keyword>
<dbReference type="EMBL" id="AABEKN010000001">
    <property type="protein sequence ID" value="EAG9352965.1"/>
    <property type="molecule type" value="Genomic_DNA"/>
</dbReference>
<reference evidence="2 3" key="1">
    <citation type="submission" date="2019-04" db="EMBL/GenBank/DDBJ databases">
        <authorList>
            <consortium name="GenomeTrakr network: Whole genome sequencing for foodborne pathogen traceback"/>
        </authorList>
    </citation>
    <scope>NUCLEOTIDE SEQUENCE [LARGE SCALE GENOMIC DNA]</scope>
    <source>
        <strain evidence="2 3">CFSAN072502</strain>
    </source>
</reference>
<protein>
    <submittedName>
        <fullName evidence="2">Uncharacterized protein</fullName>
    </submittedName>
</protein>
<accession>A0A823J156</accession>
<feature type="transmembrane region" description="Helical" evidence="1">
    <location>
        <begin position="73"/>
        <end position="90"/>
    </location>
</feature>
<feature type="transmembrane region" description="Helical" evidence="1">
    <location>
        <begin position="102"/>
        <end position="129"/>
    </location>
</feature>
<keyword evidence="1" id="KW-1133">Transmembrane helix</keyword>
<proteinExistence type="predicted"/>
<sequence length="176" mass="20105">MLPVYLLFGFQVKMEVKGTNGILIYLFLAVFLIITISMMLFLKKNLNKRYKDKSGVNLFLTINRNERIIKKNGDVLAFLMGTIIPSILIIEEHLIETLVVFISLQFLIFILTTRSSTVFPNILLILVGVNIYELDDGKYILVLGETLNISKKSRLFVSLGDSEFCNTYLIAEENDE</sequence>
<name>A0A823J156_LISMN</name>
<organism evidence="2 3">
    <name type="scientific">Listeria monocytogenes</name>
    <dbReference type="NCBI Taxonomy" id="1639"/>
    <lineage>
        <taxon>Bacteria</taxon>
        <taxon>Bacillati</taxon>
        <taxon>Bacillota</taxon>
        <taxon>Bacilli</taxon>
        <taxon>Bacillales</taxon>
        <taxon>Listeriaceae</taxon>
        <taxon>Listeria</taxon>
    </lineage>
</organism>
<evidence type="ECO:0000313" key="2">
    <source>
        <dbReference type="EMBL" id="EAG9352965.1"/>
    </source>
</evidence>
<feature type="transmembrane region" description="Helical" evidence="1">
    <location>
        <begin position="22"/>
        <end position="42"/>
    </location>
</feature>
<evidence type="ECO:0000256" key="1">
    <source>
        <dbReference type="SAM" id="Phobius"/>
    </source>
</evidence>